<evidence type="ECO:0000313" key="3">
    <source>
        <dbReference type="Proteomes" id="UP000295560"/>
    </source>
</evidence>
<keyword evidence="3" id="KW-1185">Reference proteome</keyword>
<evidence type="ECO:0000256" key="1">
    <source>
        <dbReference type="SAM" id="Phobius"/>
    </source>
</evidence>
<sequence>MPQSHGTIRLVTALALGVALLAAVVGNVVATTASERTGEAVAVDAVVVEDARAPARVRVAWTGADGRTGTATAAVPAGTRAGDPRRVWVAPDGSVVAQPPAGAAPWEAALLAAGLGAAVAVAVVVAHLSGRRRARDRALEREWAAVEPVWTGRA</sequence>
<evidence type="ECO:0000313" key="2">
    <source>
        <dbReference type="EMBL" id="TCK25916.1"/>
    </source>
</evidence>
<keyword evidence="1" id="KW-0472">Membrane</keyword>
<protein>
    <submittedName>
        <fullName evidence="2">Uncharacterized protein</fullName>
    </submittedName>
</protein>
<dbReference type="Proteomes" id="UP000295560">
    <property type="component" value="Unassembled WGS sequence"/>
</dbReference>
<reference evidence="2 3" key="1">
    <citation type="submission" date="2019-03" db="EMBL/GenBank/DDBJ databases">
        <title>Sequencing the genomes of 1000 actinobacteria strains.</title>
        <authorList>
            <person name="Klenk H.-P."/>
        </authorList>
    </citation>
    <scope>NUCLEOTIDE SEQUENCE [LARGE SCALE GENOMIC DNA]</scope>
    <source>
        <strain evidence="2 3">DSM 44969</strain>
    </source>
</reference>
<keyword evidence="1" id="KW-1133">Transmembrane helix</keyword>
<keyword evidence="1" id="KW-0812">Transmembrane</keyword>
<feature type="transmembrane region" description="Helical" evidence="1">
    <location>
        <begin position="108"/>
        <end position="128"/>
    </location>
</feature>
<comment type="caution">
    <text evidence="2">The sequence shown here is derived from an EMBL/GenBank/DDBJ whole genome shotgun (WGS) entry which is preliminary data.</text>
</comment>
<dbReference type="RefSeq" id="WP_132422487.1">
    <property type="nucleotide sequence ID" value="NZ_SMFZ01000001.1"/>
</dbReference>
<name>A0A4V2PIT4_PSEEN</name>
<accession>A0A4V2PIT4</accession>
<dbReference type="AlphaFoldDB" id="A0A4V2PIT4"/>
<proteinExistence type="predicted"/>
<organism evidence="2 3">
    <name type="scientific">Pseudonocardia endophytica</name>
    <dbReference type="NCBI Taxonomy" id="401976"/>
    <lineage>
        <taxon>Bacteria</taxon>
        <taxon>Bacillati</taxon>
        <taxon>Actinomycetota</taxon>
        <taxon>Actinomycetes</taxon>
        <taxon>Pseudonocardiales</taxon>
        <taxon>Pseudonocardiaceae</taxon>
        <taxon>Pseudonocardia</taxon>
    </lineage>
</organism>
<dbReference type="EMBL" id="SMFZ01000001">
    <property type="protein sequence ID" value="TCK25916.1"/>
    <property type="molecule type" value="Genomic_DNA"/>
</dbReference>
<gene>
    <name evidence="2" type="ORF">EV378_1743</name>
</gene>